<protein>
    <submittedName>
        <fullName evidence="1">Uncharacterized protein</fullName>
    </submittedName>
</protein>
<reference evidence="1 2" key="1">
    <citation type="submission" date="2020-07" db="EMBL/GenBank/DDBJ databases">
        <authorList>
            <person name="Zhuang K."/>
            <person name="Ran Y."/>
        </authorList>
    </citation>
    <scope>NUCLEOTIDE SEQUENCE [LARGE SCALE GENOMIC DNA]</scope>
    <source>
        <strain evidence="1 2">WCH-YHL-001</strain>
    </source>
</reference>
<gene>
    <name evidence="1" type="ORF">H0264_06030</name>
</gene>
<evidence type="ECO:0000313" key="2">
    <source>
        <dbReference type="Proteomes" id="UP000515512"/>
    </source>
</evidence>
<keyword evidence="2" id="KW-1185">Reference proteome</keyword>
<dbReference type="AlphaFoldDB" id="A0A7D6ZI52"/>
<proteinExistence type="predicted"/>
<sequence>MLAHATALAYLRSDISGARQPFDEARNRSIAKRLGYNLSRTVVFGAHTDDPIQRLINVARRIGAEAVIVPSLAHFGDTMPEQLVQIVDVITVEPAHTYARWSTGLLPDELRTR</sequence>
<accession>A0A7D6ZI52</accession>
<dbReference type="KEGG" id="nhu:H0264_06030"/>
<name>A0A7D6ZI52_9NOCA</name>
<organism evidence="1 2">
    <name type="scientific">Nocardia huaxiensis</name>
    <dbReference type="NCBI Taxonomy" id="2755382"/>
    <lineage>
        <taxon>Bacteria</taxon>
        <taxon>Bacillati</taxon>
        <taxon>Actinomycetota</taxon>
        <taxon>Actinomycetes</taxon>
        <taxon>Mycobacteriales</taxon>
        <taxon>Nocardiaceae</taxon>
        <taxon>Nocardia</taxon>
    </lineage>
</organism>
<evidence type="ECO:0000313" key="1">
    <source>
        <dbReference type="EMBL" id="QLY34158.1"/>
    </source>
</evidence>
<dbReference type="EMBL" id="CP059399">
    <property type="protein sequence ID" value="QLY34158.1"/>
    <property type="molecule type" value="Genomic_DNA"/>
</dbReference>
<dbReference type="Proteomes" id="UP000515512">
    <property type="component" value="Chromosome"/>
</dbReference>